<accession>A0A6N7LST4</accession>
<reference evidence="12 13" key="1">
    <citation type="submission" date="2019-10" db="EMBL/GenBank/DDBJ databases">
        <title>Alcanivorax sp.PA15-N-34 draft genome sequence.</title>
        <authorList>
            <person name="Liao X."/>
            <person name="Shao Z."/>
        </authorList>
    </citation>
    <scope>NUCLEOTIDE SEQUENCE [LARGE SCALE GENOMIC DNA]</scope>
    <source>
        <strain evidence="12 13">PA15-N-34</strain>
    </source>
</reference>
<dbReference type="Gene3D" id="4.10.520.10">
    <property type="entry name" value="IHF-like DNA-binding proteins"/>
    <property type="match status" value="1"/>
</dbReference>
<evidence type="ECO:0000256" key="3">
    <source>
        <dbReference type="ARBA" id="ARBA00022845"/>
    </source>
</evidence>
<dbReference type="SUPFAM" id="SSF47729">
    <property type="entry name" value="IHF-like DNA-binding proteins"/>
    <property type="match status" value="1"/>
</dbReference>
<dbReference type="GO" id="GO:0003677">
    <property type="term" value="F:DNA binding"/>
    <property type="evidence" value="ECO:0007669"/>
    <property type="project" value="UniProtKB-UniRule"/>
</dbReference>
<dbReference type="HAMAP" id="MF_00381">
    <property type="entry name" value="IHF_beta"/>
    <property type="match status" value="1"/>
</dbReference>
<name>A0A6N7LST4_9GAMM</name>
<dbReference type="AlphaFoldDB" id="A0A6N7LST4"/>
<dbReference type="GO" id="GO:0005694">
    <property type="term" value="C:chromosome"/>
    <property type="evidence" value="ECO:0007669"/>
    <property type="project" value="InterPro"/>
</dbReference>
<organism evidence="12 13">
    <name type="scientific">Alcanivorax sediminis</name>
    <dbReference type="NCBI Taxonomy" id="2663008"/>
    <lineage>
        <taxon>Bacteria</taxon>
        <taxon>Pseudomonadati</taxon>
        <taxon>Pseudomonadota</taxon>
        <taxon>Gammaproteobacteria</taxon>
        <taxon>Oceanospirillales</taxon>
        <taxon>Alcanivoracaceae</taxon>
        <taxon>Alcanivorax</taxon>
    </lineage>
</organism>
<gene>
    <name evidence="8 12" type="primary">ihfB</name>
    <name evidence="8" type="synonym">himD</name>
    <name evidence="12" type="ORF">GFN93_09365</name>
</gene>
<dbReference type="RefSeq" id="WP_153500806.1">
    <property type="nucleotide sequence ID" value="NZ_JBMZXE010000098.1"/>
</dbReference>
<feature type="compositionally biased region" description="Polar residues" evidence="11">
    <location>
        <begin position="94"/>
        <end position="114"/>
    </location>
</feature>
<evidence type="ECO:0000256" key="9">
    <source>
        <dbReference type="RuleBase" id="RU003939"/>
    </source>
</evidence>
<dbReference type="SMART" id="SM00411">
    <property type="entry name" value="BHL"/>
    <property type="match status" value="1"/>
</dbReference>
<proteinExistence type="inferred from homology"/>
<dbReference type="PRINTS" id="PR01727">
    <property type="entry name" value="DNABINDINGHU"/>
</dbReference>
<dbReference type="InterPro" id="IPR010992">
    <property type="entry name" value="IHF-like_DNA-bd_dom_sf"/>
</dbReference>
<evidence type="ECO:0000256" key="1">
    <source>
        <dbReference type="ARBA" id="ARBA00010529"/>
    </source>
</evidence>
<keyword evidence="6 8" id="KW-0804">Transcription</keyword>
<dbReference type="GO" id="GO:0006355">
    <property type="term" value="P:regulation of DNA-templated transcription"/>
    <property type="evidence" value="ECO:0007669"/>
    <property type="project" value="UniProtKB-UniRule"/>
</dbReference>
<dbReference type="EMBL" id="WIRE01000001">
    <property type="protein sequence ID" value="MQX53457.1"/>
    <property type="molecule type" value="Genomic_DNA"/>
</dbReference>
<comment type="subunit">
    <text evidence="8 10">Heterodimer of an alpha and a beta chain.</text>
</comment>
<evidence type="ECO:0000313" key="13">
    <source>
        <dbReference type="Proteomes" id="UP000469421"/>
    </source>
</evidence>
<dbReference type="CDD" id="cd13836">
    <property type="entry name" value="IHF_B"/>
    <property type="match status" value="1"/>
</dbReference>
<keyword evidence="5 8" id="KW-0238">DNA-binding</keyword>
<evidence type="ECO:0000256" key="10">
    <source>
        <dbReference type="RuleBase" id="RU003941"/>
    </source>
</evidence>
<evidence type="ECO:0000256" key="7">
    <source>
        <dbReference type="ARBA" id="ARBA00023172"/>
    </source>
</evidence>
<comment type="similarity">
    <text evidence="1 8 9">Belongs to the bacterial histone-like protein family.</text>
</comment>
<dbReference type="FunFam" id="4.10.520.10:FF:000003">
    <property type="entry name" value="Integration host factor subunit beta"/>
    <property type="match status" value="1"/>
</dbReference>
<evidence type="ECO:0000256" key="11">
    <source>
        <dbReference type="SAM" id="MobiDB-lite"/>
    </source>
</evidence>
<evidence type="ECO:0000256" key="4">
    <source>
        <dbReference type="ARBA" id="ARBA00023015"/>
    </source>
</evidence>
<dbReference type="PANTHER" id="PTHR33175">
    <property type="entry name" value="DNA-BINDING PROTEIN HU"/>
    <property type="match status" value="1"/>
</dbReference>
<evidence type="ECO:0000313" key="12">
    <source>
        <dbReference type="EMBL" id="MQX53457.1"/>
    </source>
</evidence>
<keyword evidence="3 8" id="KW-0810">Translation regulation</keyword>
<feature type="region of interest" description="Disordered" evidence="11">
    <location>
        <begin position="83"/>
        <end position="114"/>
    </location>
</feature>
<evidence type="ECO:0000256" key="5">
    <source>
        <dbReference type="ARBA" id="ARBA00023125"/>
    </source>
</evidence>
<dbReference type="GO" id="GO:0005829">
    <property type="term" value="C:cytosol"/>
    <property type="evidence" value="ECO:0007669"/>
    <property type="project" value="TreeGrafter"/>
</dbReference>
<dbReference type="InterPro" id="IPR005685">
    <property type="entry name" value="IHF_beta"/>
</dbReference>
<dbReference type="GO" id="GO:0030527">
    <property type="term" value="F:structural constituent of chromatin"/>
    <property type="evidence" value="ECO:0007669"/>
    <property type="project" value="InterPro"/>
</dbReference>
<dbReference type="PROSITE" id="PS00045">
    <property type="entry name" value="HISTONE_LIKE"/>
    <property type="match status" value="1"/>
</dbReference>
<dbReference type="GO" id="GO:0006310">
    <property type="term" value="P:DNA recombination"/>
    <property type="evidence" value="ECO:0007669"/>
    <property type="project" value="UniProtKB-UniRule"/>
</dbReference>
<comment type="function">
    <text evidence="8 10">This protein is one of the two subunits of integration host factor, a specific DNA-binding protein that functions in genetic recombination as well as in transcriptional and translational control.</text>
</comment>
<dbReference type="PANTHER" id="PTHR33175:SF5">
    <property type="entry name" value="INTEGRATION HOST FACTOR SUBUNIT BETA"/>
    <property type="match status" value="1"/>
</dbReference>
<evidence type="ECO:0000256" key="8">
    <source>
        <dbReference type="HAMAP-Rule" id="MF_00381"/>
    </source>
</evidence>
<evidence type="ECO:0000256" key="2">
    <source>
        <dbReference type="ARBA" id="ARBA00018700"/>
    </source>
</evidence>
<protein>
    <recommendedName>
        <fullName evidence="2 8">Integration host factor subunit beta</fullName>
        <shortName evidence="8">IHF-beta</shortName>
    </recommendedName>
</protein>
<dbReference type="NCBIfam" id="TIGR00988">
    <property type="entry name" value="hip"/>
    <property type="match status" value="1"/>
</dbReference>
<dbReference type="NCBIfam" id="NF001222">
    <property type="entry name" value="PRK00199.1"/>
    <property type="match status" value="1"/>
</dbReference>
<comment type="caution">
    <text evidence="12">The sequence shown here is derived from an EMBL/GenBank/DDBJ whole genome shotgun (WGS) entry which is preliminary data.</text>
</comment>
<sequence length="114" mass="12432">MALTKSELIERIADRQSQLSPKDVELAVKTLIEEMADSLAGGGRIEIRGFGSFSLHFRAPRVGRNPKTGASVELHGKYVPHFKPGKELRERVNESLQLEGSENQDSDGSQAAAS</sequence>
<evidence type="ECO:0000256" key="6">
    <source>
        <dbReference type="ARBA" id="ARBA00023163"/>
    </source>
</evidence>
<dbReference type="Pfam" id="PF00216">
    <property type="entry name" value="Bac_DNA_binding"/>
    <property type="match status" value="1"/>
</dbReference>
<keyword evidence="13" id="KW-1185">Reference proteome</keyword>
<dbReference type="InterPro" id="IPR000119">
    <property type="entry name" value="Hist_DNA-bd"/>
</dbReference>
<dbReference type="InterPro" id="IPR020816">
    <property type="entry name" value="Histone-like_DNA-bd_CS"/>
</dbReference>
<dbReference type="GO" id="GO:0006417">
    <property type="term" value="P:regulation of translation"/>
    <property type="evidence" value="ECO:0007669"/>
    <property type="project" value="UniProtKB-UniRule"/>
</dbReference>
<dbReference type="Proteomes" id="UP000469421">
    <property type="component" value="Unassembled WGS sequence"/>
</dbReference>
<keyword evidence="7 8" id="KW-0233">DNA recombination</keyword>
<keyword evidence="4 8" id="KW-0805">Transcription regulation</keyword>
<feature type="compositionally biased region" description="Basic and acidic residues" evidence="11">
    <location>
        <begin position="84"/>
        <end position="93"/>
    </location>
</feature>